<dbReference type="AlphaFoldDB" id="A0A8H7WCC5"/>
<keyword evidence="6" id="KW-1185">Reference proteome</keyword>
<keyword evidence="2 3" id="KW-0378">Hydrolase</keyword>
<dbReference type="FunFam" id="3.40.50.1820:FF:000342">
    <property type="entry name" value="Carboxylic ester hydrolase"/>
    <property type="match status" value="1"/>
</dbReference>
<evidence type="ECO:0000259" key="4">
    <source>
        <dbReference type="Pfam" id="PF00135"/>
    </source>
</evidence>
<proteinExistence type="inferred from homology"/>
<organism evidence="5 6">
    <name type="scientific">Cadophora malorum</name>
    <dbReference type="NCBI Taxonomy" id="108018"/>
    <lineage>
        <taxon>Eukaryota</taxon>
        <taxon>Fungi</taxon>
        <taxon>Dikarya</taxon>
        <taxon>Ascomycota</taxon>
        <taxon>Pezizomycotina</taxon>
        <taxon>Leotiomycetes</taxon>
        <taxon>Helotiales</taxon>
        <taxon>Ploettnerulaceae</taxon>
        <taxon>Cadophora</taxon>
    </lineage>
</organism>
<dbReference type="InterPro" id="IPR029058">
    <property type="entry name" value="AB_hydrolase_fold"/>
</dbReference>
<sequence length="686" mass="73532">MLKSLLPLCLPFCAIAATISNSATSLTLLYQNNLNGSDDANHVGFLLLDEFEARNAPAACGTLNEKLLSRATIEAHSDDVLQSLSYLEFADRVSSDQSYFIESGVVSFSKRTNKLSFPALPSKYIELPVLCTQSSNDNQPSNSKATPANQITVSSSGNNFVGFRNKKSFRFLGIPYADVPKRFVYSSLYSPTGKTINATSYGAQCAQGGSGSEDCLFLNIQTPYIPKKGDKSDLRPVMFWIHGGGFTGGSGADQLSDGGNLASREDIVVVNINYRLSTLGFLAIPGTDIKGNYGIADQITALEWVVKNIASFGGDPRQITINGESAGAGSVRVLLGSPPAIGKYQGAIAMSNLGGGVTLGLSGDYATTYSTYLTVNESYATAGQNIFMAAGCTQPALEDQIACLKALPASTIVGLSSVARYVVQDGNYVNSPKLTVTKRNSGTAHIPVIFGIIDNDGASFSTYPKTPVTTELAGIEASLGISEAYAQSVIDSGLFPYYDTGNITLDSFNVSQRVATDIQFRCIDSATMYAAAETNTFESSYYYEMQRTTGGYDPNNLGGPPATPGYPNGNPNLPYFKLHGSDMRWMFGTLNTLRDASDLYSVQLISGYFAEFVKTGQPNPSKAYLYARGYGKTLEAVQKTGPWQEVRGKKGPIKLLDYPSVTSSFVDVPQCAFLNYSLSYYLEGGK</sequence>
<dbReference type="EC" id="3.1.1.-" evidence="3"/>
<evidence type="ECO:0000313" key="6">
    <source>
        <dbReference type="Proteomes" id="UP000664132"/>
    </source>
</evidence>
<dbReference type="Gene3D" id="3.40.50.1820">
    <property type="entry name" value="alpha/beta hydrolase"/>
    <property type="match status" value="1"/>
</dbReference>
<dbReference type="Pfam" id="PF00135">
    <property type="entry name" value="COesterase"/>
    <property type="match status" value="1"/>
</dbReference>
<gene>
    <name evidence="5" type="ORF">IFR04_004595</name>
</gene>
<dbReference type="PANTHER" id="PTHR43142:SF3">
    <property type="entry name" value="PUTATIVE (AFU_ORTHOLOGUE AFUA_3G09070)-RELATED"/>
    <property type="match status" value="1"/>
</dbReference>
<dbReference type="OrthoDB" id="408631at2759"/>
<dbReference type="PROSITE" id="PS00122">
    <property type="entry name" value="CARBOXYLESTERASE_B_1"/>
    <property type="match status" value="1"/>
</dbReference>
<comment type="similarity">
    <text evidence="1 3">Belongs to the type-B carboxylesterase/lipase family.</text>
</comment>
<reference evidence="5" key="1">
    <citation type="submission" date="2021-02" db="EMBL/GenBank/DDBJ databases">
        <title>Genome sequence Cadophora malorum strain M34.</title>
        <authorList>
            <person name="Stefanovic E."/>
            <person name="Vu D."/>
            <person name="Scully C."/>
            <person name="Dijksterhuis J."/>
            <person name="Roader J."/>
            <person name="Houbraken J."/>
        </authorList>
    </citation>
    <scope>NUCLEOTIDE SEQUENCE</scope>
    <source>
        <strain evidence="5">M34</strain>
    </source>
</reference>
<feature type="signal peptide" evidence="3">
    <location>
        <begin position="1"/>
        <end position="16"/>
    </location>
</feature>
<dbReference type="SUPFAM" id="SSF53474">
    <property type="entry name" value="alpha/beta-Hydrolases"/>
    <property type="match status" value="1"/>
</dbReference>
<dbReference type="PANTHER" id="PTHR43142">
    <property type="entry name" value="CARBOXYLIC ESTER HYDROLASE"/>
    <property type="match status" value="1"/>
</dbReference>
<dbReference type="EMBL" id="JAFJYH010000052">
    <property type="protein sequence ID" value="KAG4422215.1"/>
    <property type="molecule type" value="Genomic_DNA"/>
</dbReference>
<evidence type="ECO:0000313" key="5">
    <source>
        <dbReference type="EMBL" id="KAG4422215.1"/>
    </source>
</evidence>
<protein>
    <recommendedName>
        <fullName evidence="3">Carboxylic ester hydrolase</fullName>
        <ecNumber evidence="3">3.1.1.-</ecNumber>
    </recommendedName>
</protein>
<feature type="chain" id="PRO_5034769547" description="Carboxylic ester hydrolase" evidence="3">
    <location>
        <begin position="17"/>
        <end position="686"/>
    </location>
</feature>
<name>A0A8H7WCC5_9HELO</name>
<dbReference type="Proteomes" id="UP000664132">
    <property type="component" value="Unassembled WGS sequence"/>
</dbReference>
<evidence type="ECO:0000256" key="2">
    <source>
        <dbReference type="ARBA" id="ARBA00022801"/>
    </source>
</evidence>
<dbReference type="InterPro" id="IPR019826">
    <property type="entry name" value="Carboxylesterase_B_AS"/>
</dbReference>
<dbReference type="InterPro" id="IPR002018">
    <property type="entry name" value="CarbesteraseB"/>
</dbReference>
<comment type="caution">
    <text evidence="5">The sequence shown here is derived from an EMBL/GenBank/DDBJ whole genome shotgun (WGS) entry which is preliminary data.</text>
</comment>
<dbReference type="GO" id="GO:0016787">
    <property type="term" value="F:hydrolase activity"/>
    <property type="evidence" value="ECO:0007669"/>
    <property type="project" value="UniProtKB-KW"/>
</dbReference>
<feature type="domain" description="Carboxylesterase type B" evidence="4">
    <location>
        <begin position="167"/>
        <end position="660"/>
    </location>
</feature>
<evidence type="ECO:0000256" key="3">
    <source>
        <dbReference type="RuleBase" id="RU361235"/>
    </source>
</evidence>
<keyword evidence="3" id="KW-0732">Signal</keyword>
<evidence type="ECO:0000256" key="1">
    <source>
        <dbReference type="ARBA" id="ARBA00005964"/>
    </source>
</evidence>
<accession>A0A8H7WCC5</accession>